<dbReference type="InterPro" id="IPR037066">
    <property type="entry name" value="Plug_dom_sf"/>
</dbReference>
<comment type="similarity">
    <text evidence="2">Belongs to the TonB-dependent receptor family.</text>
</comment>
<accession>A0A6L3GL13</accession>
<dbReference type="InterPro" id="IPR039426">
    <property type="entry name" value="TonB-dep_rcpt-like"/>
</dbReference>
<keyword evidence="2" id="KW-0998">Cell outer membrane</keyword>
<organism evidence="5 6">
    <name type="scientific">Bacteroides fragilis</name>
    <dbReference type="NCBI Taxonomy" id="817"/>
    <lineage>
        <taxon>Bacteria</taxon>
        <taxon>Pseudomonadati</taxon>
        <taxon>Bacteroidota</taxon>
        <taxon>Bacteroidia</taxon>
        <taxon>Bacteroidales</taxon>
        <taxon>Bacteroidaceae</taxon>
        <taxon>Bacteroides</taxon>
    </lineage>
</organism>
<dbReference type="InterPro" id="IPR008969">
    <property type="entry name" value="CarboxyPept-like_regulatory"/>
</dbReference>
<dbReference type="Gene3D" id="2.60.40.1120">
    <property type="entry name" value="Carboxypeptidase-like, regulatory domain"/>
    <property type="match status" value="1"/>
</dbReference>
<evidence type="ECO:0000259" key="4">
    <source>
        <dbReference type="Pfam" id="PF07715"/>
    </source>
</evidence>
<comment type="caution">
    <text evidence="5">The sequence shown here is derived from an EMBL/GenBank/DDBJ whole genome shotgun (WGS) entry which is preliminary data.</text>
</comment>
<dbReference type="GO" id="GO:0044718">
    <property type="term" value="P:siderophore transmembrane transport"/>
    <property type="evidence" value="ECO:0007669"/>
    <property type="project" value="TreeGrafter"/>
</dbReference>
<dbReference type="FunFam" id="2.170.130.10:FF:000003">
    <property type="entry name" value="SusC/RagA family TonB-linked outer membrane protein"/>
    <property type="match status" value="1"/>
</dbReference>
<keyword evidence="2" id="KW-0813">Transport</keyword>
<keyword evidence="1 3" id="KW-0732">Signal</keyword>
<dbReference type="PROSITE" id="PS52016">
    <property type="entry name" value="TONB_DEPENDENT_REC_3"/>
    <property type="match status" value="1"/>
</dbReference>
<gene>
    <name evidence="5" type="ORF">F3B44_26230</name>
</gene>
<dbReference type="InterPro" id="IPR012910">
    <property type="entry name" value="Plug_dom"/>
</dbReference>
<keyword evidence="2" id="KW-0812">Transmembrane</keyword>
<evidence type="ECO:0000256" key="2">
    <source>
        <dbReference type="PROSITE-ProRule" id="PRU01360"/>
    </source>
</evidence>
<dbReference type="Gene3D" id="2.170.130.10">
    <property type="entry name" value="TonB-dependent receptor, plug domain"/>
    <property type="match status" value="1"/>
</dbReference>
<feature type="non-terminal residue" evidence="5">
    <location>
        <position position="397"/>
    </location>
</feature>
<dbReference type="GO" id="GO:0009279">
    <property type="term" value="C:cell outer membrane"/>
    <property type="evidence" value="ECO:0007669"/>
    <property type="project" value="UniProtKB-SubCell"/>
</dbReference>
<keyword evidence="2" id="KW-1134">Transmembrane beta strand</keyword>
<proteinExistence type="inferred from homology"/>
<sequence length="397" mass="42500">MDFNSYKKVISNCNHIVKVGMVSAYALFLGVNTALASVTEYMDQKVSLKTQNYTIESVIQQVEKQTDYLFVYDKNDVDVKRTVYVNGSNTDVIELLKGIFDNTDIDCKVLGNNITLSKITNVATRIAQQDKKTAKGNVIDSTGEPVIGASVVEQGTTNGTVTDINGNFTLNLSTPNAKIEISFIGYKTQVLTAQFGKQMAVKLVDDTELLDEVVVVGYGSQKKVNMTGAVATIDSKSLASRPISNISQGLQGLAPGVTVTNAGGQPGQDTGKILIRGLGSFNASSPMVLIDGVEGDMNVVDPSDIESISVLKDASSAAIYGSKAANGVILITTKRGQSGKPKLTYSALFGWSKPADLMDRTNSAELAELTNEAEYWDAISQGASSEQAEKRKPYTQE</sequence>
<evidence type="ECO:0000313" key="5">
    <source>
        <dbReference type="EMBL" id="KAA4740044.1"/>
    </source>
</evidence>
<dbReference type="Pfam" id="PF13715">
    <property type="entry name" value="CarbopepD_reg_2"/>
    <property type="match status" value="1"/>
</dbReference>
<dbReference type="Proteomes" id="UP000479773">
    <property type="component" value="Unassembled WGS sequence"/>
</dbReference>
<evidence type="ECO:0000256" key="1">
    <source>
        <dbReference type="ARBA" id="ARBA00022729"/>
    </source>
</evidence>
<feature type="chain" id="PRO_5026910148" evidence="3">
    <location>
        <begin position="37"/>
        <end position="397"/>
    </location>
</feature>
<feature type="signal peptide" evidence="3">
    <location>
        <begin position="1"/>
        <end position="36"/>
    </location>
</feature>
<reference evidence="5 6" key="1">
    <citation type="journal article" date="2019" name="Nat. Med.">
        <title>A library of human gut bacterial isolates paired with longitudinal multiomics data enables mechanistic microbiome research.</title>
        <authorList>
            <person name="Poyet M."/>
            <person name="Groussin M."/>
            <person name="Gibbons S.M."/>
            <person name="Avila-Pacheco J."/>
            <person name="Jiang X."/>
            <person name="Kearney S.M."/>
            <person name="Perrotta A.R."/>
            <person name="Berdy B."/>
            <person name="Zhao S."/>
            <person name="Lieberman T.D."/>
            <person name="Swanson P.K."/>
            <person name="Smith M."/>
            <person name="Roesemann S."/>
            <person name="Alexander J.E."/>
            <person name="Rich S.A."/>
            <person name="Livny J."/>
            <person name="Vlamakis H."/>
            <person name="Clish C."/>
            <person name="Bullock K."/>
            <person name="Deik A."/>
            <person name="Scott J."/>
            <person name="Pierce K.A."/>
            <person name="Xavier R.J."/>
            <person name="Alm E.J."/>
        </authorList>
    </citation>
    <scope>NUCLEOTIDE SEQUENCE [LARGE SCALE GENOMIC DNA]</scope>
    <source>
        <strain evidence="5 6">BIOML-A106</strain>
    </source>
</reference>
<dbReference type="InterPro" id="IPR023997">
    <property type="entry name" value="TonB-dep_OMP_SusC/RagA_CS"/>
</dbReference>
<name>A0A6L3GL13_BACFG</name>
<dbReference type="NCBIfam" id="TIGR04057">
    <property type="entry name" value="SusC_RagA_signa"/>
    <property type="match status" value="1"/>
</dbReference>
<dbReference type="EMBL" id="VWEQ01000210">
    <property type="protein sequence ID" value="KAA4740044.1"/>
    <property type="molecule type" value="Genomic_DNA"/>
</dbReference>
<keyword evidence="2" id="KW-0472">Membrane</keyword>
<evidence type="ECO:0000313" key="6">
    <source>
        <dbReference type="Proteomes" id="UP000479773"/>
    </source>
</evidence>
<dbReference type="PANTHER" id="PTHR30069">
    <property type="entry name" value="TONB-DEPENDENT OUTER MEMBRANE RECEPTOR"/>
    <property type="match status" value="1"/>
</dbReference>
<dbReference type="PANTHER" id="PTHR30069:SF29">
    <property type="entry name" value="HEMOGLOBIN AND HEMOGLOBIN-HAPTOGLOBIN-BINDING PROTEIN 1-RELATED"/>
    <property type="match status" value="1"/>
</dbReference>
<dbReference type="AlphaFoldDB" id="A0A6L3GL13"/>
<dbReference type="SUPFAM" id="SSF56935">
    <property type="entry name" value="Porins"/>
    <property type="match status" value="1"/>
</dbReference>
<dbReference type="Pfam" id="PF07715">
    <property type="entry name" value="Plug"/>
    <property type="match status" value="1"/>
</dbReference>
<comment type="subcellular location">
    <subcellularLocation>
        <location evidence="2">Cell outer membrane</location>
        <topology evidence="2">Multi-pass membrane protein</topology>
    </subcellularLocation>
</comment>
<dbReference type="GO" id="GO:0015344">
    <property type="term" value="F:siderophore uptake transmembrane transporter activity"/>
    <property type="evidence" value="ECO:0007669"/>
    <property type="project" value="TreeGrafter"/>
</dbReference>
<feature type="domain" description="TonB-dependent receptor plug" evidence="4">
    <location>
        <begin position="223"/>
        <end position="328"/>
    </location>
</feature>
<dbReference type="FunFam" id="2.60.40.1120:FF:000003">
    <property type="entry name" value="Outer membrane protein Omp121"/>
    <property type="match status" value="1"/>
</dbReference>
<evidence type="ECO:0000256" key="3">
    <source>
        <dbReference type="SAM" id="SignalP"/>
    </source>
</evidence>
<dbReference type="SUPFAM" id="SSF49464">
    <property type="entry name" value="Carboxypeptidase regulatory domain-like"/>
    <property type="match status" value="1"/>
</dbReference>
<protein>
    <submittedName>
        <fullName evidence="5">TonB-dependent receptor plug domain-containing protein</fullName>
    </submittedName>
</protein>
<keyword evidence="5" id="KW-0675">Receptor</keyword>